<sequence length="93" mass="10653">MQNNDLIGKVVLSLSGRDKDHFYIVVDSDKAQNLLLANGKNKTVSNPKKKNIKHLSFIDDIDDELKTTIIDNKKNADLKIKRFLKLRYIVKEG</sequence>
<protein>
    <recommendedName>
        <fullName evidence="5">50S ribosomal protein L14e</fullName>
    </recommendedName>
</protein>
<dbReference type="EMBL" id="LTAY01000070">
    <property type="protein sequence ID" value="OPX46755.1"/>
    <property type="molecule type" value="Genomic_DNA"/>
</dbReference>
<evidence type="ECO:0000313" key="3">
    <source>
        <dbReference type="EMBL" id="OPX46755.1"/>
    </source>
</evidence>
<gene>
    <name evidence="3" type="ORF">CLTHE_25760</name>
</gene>
<dbReference type="SUPFAM" id="SSF50104">
    <property type="entry name" value="Translation proteins SH3-like domain"/>
    <property type="match status" value="1"/>
</dbReference>
<dbReference type="OrthoDB" id="1683515at2"/>
<accession>A0A1V4STJ0</accession>
<dbReference type="AlphaFoldDB" id="A0A1V4STJ0"/>
<dbReference type="CDD" id="cd06088">
    <property type="entry name" value="KOW_RPL14"/>
    <property type="match status" value="1"/>
</dbReference>
<dbReference type="GO" id="GO:1990904">
    <property type="term" value="C:ribonucleoprotein complex"/>
    <property type="evidence" value="ECO:0007669"/>
    <property type="project" value="UniProtKB-KW"/>
</dbReference>
<evidence type="ECO:0008006" key="5">
    <source>
        <dbReference type="Google" id="ProtNLM"/>
    </source>
</evidence>
<dbReference type="GO" id="GO:0005840">
    <property type="term" value="C:ribosome"/>
    <property type="evidence" value="ECO:0007669"/>
    <property type="project" value="UniProtKB-KW"/>
</dbReference>
<name>A0A1V4STJ0_9CLOT</name>
<organism evidence="3 4">
    <name type="scientific">Clostridium thermobutyricum DSM 4928</name>
    <dbReference type="NCBI Taxonomy" id="1121339"/>
    <lineage>
        <taxon>Bacteria</taxon>
        <taxon>Bacillati</taxon>
        <taxon>Bacillota</taxon>
        <taxon>Clostridia</taxon>
        <taxon>Eubacteriales</taxon>
        <taxon>Clostridiaceae</taxon>
        <taxon>Clostridium</taxon>
    </lineage>
</organism>
<comment type="caution">
    <text evidence="3">The sequence shown here is derived from an EMBL/GenBank/DDBJ whole genome shotgun (WGS) entry which is preliminary data.</text>
</comment>
<evidence type="ECO:0000313" key="4">
    <source>
        <dbReference type="Proteomes" id="UP000191448"/>
    </source>
</evidence>
<proteinExistence type="predicted"/>
<reference evidence="3 4" key="1">
    <citation type="submission" date="2016-02" db="EMBL/GenBank/DDBJ databases">
        <title>Genome sequence of Clostridium thermobutyricum DSM 4928.</title>
        <authorList>
            <person name="Poehlein A."/>
            <person name="Daniel R."/>
        </authorList>
    </citation>
    <scope>NUCLEOTIDE SEQUENCE [LARGE SCALE GENOMIC DNA]</scope>
    <source>
        <strain evidence="3 4">DSM 4928</strain>
    </source>
</reference>
<dbReference type="InterPro" id="IPR041985">
    <property type="entry name" value="Ribosomal_eL14_KOW"/>
</dbReference>
<evidence type="ECO:0000256" key="1">
    <source>
        <dbReference type="ARBA" id="ARBA00022980"/>
    </source>
</evidence>
<dbReference type="RefSeq" id="WP_080023800.1">
    <property type="nucleotide sequence ID" value="NZ_LTAY01000070.1"/>
</dbReference>
<keyword evidence="2" id="KW-0687">Ribonucleoprotein</keyword>
<evidence type="ECO:0000256" key="2">
    <source>
        <dbReference type="ARBA" id="ARBA00023274"/>
    </source>
</evidence>
<dbReference type="Proteomes" id="UP000191448">
    <property type="component" value="Unassembled WGS sequence"/>
</dbReference>
<keyword evidence="1" id="KW-0689">Ribosomal protein</keyword>
<dbReference type="InterPro" id="IPR008991">
    <property type="entry name" value="Translation_prot_SH3-like_sf"/>
</dbReference>